<gene>
    <name evidence="5" type="ORF">ACD_78C00462G0003</name>
</gene>
<dbReference type="InterPro" id="IPR003593">
    <property type="entry name" value="AAA+_ATPase"/>
</dbReference>
<comment type="caution">
    <text evidence="5">The sequence shown here is derived from an EMBL/GenBank/DDBJ whole genome shotgun (WGS) entry which is preliminary data.</text>
</comment>
<keyword evidence="2" id="KW-0547">Nucleotide-binding</keyword>
<evidence type="ECO:0000256" key="1">
    <source>
        <dbReference type="ARBA" id="ARBA00006216"/>
    </source>
</evidence>
<accession>K1XVL4</accession>
<evidence type="ECO:0000313" key="5">
    <source>
        <dbReference type="EMBL" id="EKD29262.1"/>
    </source>
</evidence>
<organism evidence="5">
    <name type="scientific">uncultured bacterium</name>
    <name type="common">gcode 4</name>
    <dbReference type="NCBI Taxonomy" id="1234023"/>
    <lineage>
        <taxon>Bacteria</taxon>
        <taxon>environmental samples</taxon>
    </lineage>
</organism>
<dbReference type="GO" id="GO:0016887">
    <property type="term" value="F:ATP hydrolysis activity"/>
    <property type="evidence" value="ECO:0007669"/>
    <property type="project" value="InterPro"/>
</dbReference>
<proteinExistence type="inferred from homology"/>
<dbReference type="NCBIfam" id="TIGR01978">
    <property type="entry name" value="sufC"/>
    <property type="match status" value="1"/>
</dbReference>
<sequence length="261" mass="29675">MLQISNLSVKIGDKHILTDVSLSFESGKTYFLLGKNGSGKSSLAYAISGNPKYEVTAGDISEWDIRLNNMKVHDRANKAGIFLSFQNVPEIPGVKLLEYLRTIYNENQKTKNPNTKPMSPFVFKRFVTGLVSELSLDEAFLDRDLNVGFSGWEKRKIELLQIKLLSPRYIILDEIDSGLDIDAFKVVASELKKLRNQENTLIFITHNFGILEYVDVDGVYVLEEGRLTDSWGVELARKIQKEGYCRYCRSGQECNLQQKCM</sequence>
<keyword evidence="3" id="KW-0067">ATP-binding</keyword>
<reference evidence="5" key="1">
    <citation type="journal article" date="2012" name="Science">
        <title>Fermentation, hydrogen, and sulfur metabolism in multiple uncultivated bacterial phyla.</title>
        <authorList>
            <person name="Wrighton K.C."/>
            <person name="Thomas B.C."/>
            <person name="Sharon I."/>
            <person name="Miller C.S."/>
            <person name="Castelle C.J."/>
            <person name="VerBerkmoes N.C."/>
            <person name="Wilkins M.J."/>
            <person name="Hettich R.L."/>
            <person name="Lipton M.S."/>
            <person name="Williams K.H."/>
            <person name="Long P.E."/>
            <person name="Banfield J.F."/>
        </authorList>
    </citation>
    <scope>NUCLEOTIDE SEQUENCE [LARGE SCALE GENOMIC DNA]</scope>
</reference>
<dbReference type="Pfam" id="PF00005">
    <property type="entry name" value="ABC_tran"/>
    <property type="match status" value="1"/>
</dbReference>
<dbReference type="GO" id="GO:0005524">
    <property type="term" value="F:ATP binding"/>
    <property type="evidence" value="ECO:0007669"/>
    <property type="project" value="UniProtKB-KW"/>
</dbReference>
<dbReference type="InterPro" id="IPR010230">
    <property type="entry name" value="FeS-cluster_ATPase_SufC"/>
</dbReference>
<name>K1XVL4_9BACT</name>
<comment type="similarity">
    <text evidence="1">Belongs to the ABC transporter superfamily. Ycf16 family.</text>
</comment>
<dbReference type="SUPFAM" id="SSF52540">
    <property type="entry name" value="P-loop containing nucleoside triphosphate hydrolases"/>
    <property type="match status" value="1"/>
</dbReference>
<dbReference type="AlphaFoldDB" id="K1XVL4"/>
<feature type="domain" description="ABC transporter" evidence="4">
    <location>
        <begin position="2"/>
        <end position="249"/>
    </location>
</feature>
<dbReference type="PANTHER" id="PTHR43204">
    <property type="entry name" value="ABC TRANSPORTER I FAMILY MEMBER 6, CHLOROPLASTIC"/>
    <property type="match status" value="1"/>
</dbReference>
<dbReference type="PROSITE" id="PS50893">
    <property type="entry name" value="ABC_TRANSPORTER_2"/>
    <property type="match status" value="1"/>
</dbReference>
<dbReference type="PANTHER" id="PTHR43204:SF1">
    <property type="entry name" value="ABC TRANSPORTER I FAMILY MEMBER 6, CHLOROPLASTIC"/>
    <property type="match status" value="1"/>
</dbReference>
<protein>
    <recommendedName>
        <fullName evidence="4">ABC transporter domain-containing protein</fullName>
    </recommendedName>
</protein>
<evidence type="ECO:0000256" key="3">
    <source>
        <dbReference type="ARBA" id="ARBA00022840"/>
    </source>
</evidence>
<dbReference type="InterPro" id="IPR003439">
    <property type="entry name" value="ABC_transporter-like_ATP-bd"/>
</dbReference>
<dbReference type="Gene3D" id="3.40.50.300">
    <property type="entry name" value="P-loop containing nucleotide triphosphate hydrolases"/>
    <property type="match status" value="1"/>
</dbReference>
<dbReference type="EMBL" id="AMFJ01034462">
    <property type="protein sequence ID" value="EKD29262.1"/>
    <property type="molecule type" value="Genomic_DNA"/>
</dbReference>
<evidence type="ECO:0000256" key="2">
    <source>
        <dbReference type="ARBA" id="ARBA00022741"/>
    </source>
</evidence>
<dbReference type="InterPro" id="IPR027417">
    <property type="entry name" value="P-loop_NTPase"/>
</dbReference>
<evidence type="ECO:0000259" key="4">
    <source>
        <dbReference type="PROSITE" id="PS50893"/>
    </source>
</evidence>
<dbReference type="SMART" id="SM00382">
    <property type="entry name" value="AAA"/>
    <property type="match status" value="1"/>
</dbReference>